<name>A0A2K3N4W1_TRIPR</name>
<evidence type="ECO:0000313" key="8">
    <source>
        <dbReference type="EMBL" id="PNX98091.1"/>
    </source>
</evidence>
<dbReference type="Pfam" id="PF12341">
    <property type="entry name" value="Mcl1_mid"/>
    <property type="match status" value="1"/>
</dbReference>
<keyword evidence="3" id="KW-0677">Repeat</keyword>
<evidence type="ECO:0000256" key="1">
    <source>
        <dbReference type="ARBA" id="ARBA00004123"/>
    </source>
</evidence>
<dbReference type="GO" id="GO:0000278">
    <property type="term" value="P:mitotic cell cycle"/>
    <property type="evidence" value="ECO:0007669"/>
    <property type="project" value="TreeGrafter"/>
</dbReference>
<feature type="domain" description="WDHD1/CFT4 second beta-propeller" evidence="6">
    <location>
        <begin position="1"/>
        <end position="166"/>
    </location>
</feature>
<dbReference type="Pfam" id="PF20946">
    <property type="entry name" value="Ctf4_C"/>
    <property type="match status" value="1"/>
</dbReference>
<accession>A0A2K3N4W1</accession>
<keyword evidence="4" id="KW-0539">Nucleus</keyword>
<dbReference type="GO" id="GO:0003682">
    <property type="term" value="F:chromatin binding"/>
    <property type="evidence" value="ECO:0007669"/>
    <property type="project" value="TreeGrafter"/>
</dbReference>
<dbReference type="GO" id="GO:0006261">
    <property type="term" value="P:DNA-templated DNA replication"/>
    <property type="evidence" value="ECO:0007669"/>
    <property type="project" value="TreeGrafter"/>
</dbReference>
<reference evidence="8 9" key="1">
    <citation type="journal article" date="2014" name="Am. J. Bot.">
        <title>Genome assembly and annotation for red clover (Trifolium pratense; Fabaceae).</title>
        <authorList>
            <person name="Istvanek J."/>
            <person name="Jaros M."/>
            <person name="Krenek A."/>
            <person name="Repkova J."/>
        </authorList>
    </citation>
    <scope>NUCLEOTIDE SEQUENCE [LARGE SCALE GENOMIC DNA]</scope>
    <source>
        <strain evidence="9">cv. Tatra</strain>
        <tissue evidence="8">Young leaves</tissue>
    </source>
</reference>
<keyword evidence="2" id="KW-0853">WD repeat</keyword>
<dbReference type="GO" id="GO:0006281">
    <property type="term" value="P:DNA repair"/>
    <property type="evidence" value="ECO:0007669"/>
    <property type="project" value="TreeGrafter"/>
</dbReference>
<evidence type="ECO:0000259" key="7">
    <source>
        <dbReference type="Pfam" id="PF20946"/>
    </source>
</evidence>
<dbReference type="PANTHER" id="PTHR19932">
    <property type="entry name" value="WD REPEAT AND HMG-BOX DNA BINDING PROTEIN"/>
    <property type="match status" value="1"/>
</dbReference>
<dbReference type="InterPro" id="IPR022100">
    <property type="entry name" value="WDHD1/CFT4_beta-prop_2nd"/>
</dbReference>
<dbReference type="Proteomes" id="UP000236291">
    <property type="component" value="Unassembled WGS sequence"/>
</dbReference>
<feature type="compositionally biased region" description="Basic and acidic residues" evidence="5">
    <location>
        <begin position="333"/>
        <end position="352"/>
    </location>
</feature>
<protein>
    <submittedName>
        <fullName evidence="8">WD repeat and HMG-box DNA-binding protein 1</fullName>
    </submittedName>
</protein>
<dbReference type="InterPro" id="IPR048591">
    <property type="entry name" value="WDHD1/CFT4_hel"/>
</dbReference>
<evidence type="ECO:0000259" key="6">
    <source>
        <dbReference type="Pfam" id="PF12341"/>
    </source>
</evidence>
<reference evidence="8 9" key="2">
    <citation type="journal article" date="2017" name="Front. Plant Sci.">
        <title>Gene Classification and Mining of Molecular Markers Useful in Red Clover (Trifolium pratense) Breeding.</title>
        <authorList>
            <person name="Istvanek J."/>
            <person name="Dluhosova J."/>
            <person name="Dluhos P."/>
            <person name="Patkova L."/>
            <person name="Nedelnik J."/>
            <person name="Repkova J."/>
        </authorList>
    </citation>
    <scope>NUCLEOTIDE SEQUENCE [LARGE SCALE GENOMIC DNA]</scope>
    <source>
        <strain evidence="9">cv. Tatra</strain>
        <tissue evidence="8">Young leaves</tissue>
    </source>
</reference>
<feature type="region of interest" description="Disordered" evidence="5">
    <location>
        <begin position="293"/>
        <end position="413"/>
    </location>
</feature>
<dbReference type="GO" id="GO:0003677">
    <property type="term" value="F:DNA binding"/>
    <property type="evidence" value="ECO:0007669"/>
    <property type="project" value="UniProtKB-KW"/>
</dbReference>
<comment type="subcellular location">
    <subcellularLocation>
        <location evidence="1">Nucleus</location>
    </subcellularLocation>
</comment>
<evidence type="ECO:0000256" key="5">
    <source>
        <dbReference type="SAM" id="MobiDB-lite"/>
    </source>
</evidence>
<evidence type="ECO:0000256" key="4">
    <source>
        <dbReference type="ARBA" id="ARBA00023242"/>
    </source>
</evidence>
<organism evidence="8 9">
    <name type="scientific">Trifolium pratense</name>
    <name type="common">Red clover</name>
    <dbReference type="NCBI Taxonomy" id="57577"/>
    <lineage>
        <taxon>Eukaryota</taxon>
        <taxon>Viridiplantae</taxon>
        <taxon>Streptophyta</taxon>
        <taxon>Embryophyta</taxon>
        <taxon>Tracheophyta</taxon>
        <taxon>Spermatophyta</taxon>
        <taxon>Magnoliopsida</taxon>
        <taxon>eudicotyledons</taxon>
        <taxon>Gunneridae</taxon>
        <taxon>Pentapetalae</taxon>
        <taxon>rosids</taxon>
        <taxon>fabids</taxon>
        <taxon>Fabales</taxon>
        <taxon>Fabaceae</taxon>
        <taxon>Papilionoideae</taxon>
        <taxon>50 kb inversion clade</taxon>
        <taxon>NPAAA clade</taxon>
        <taxon>Hologalegina</taxon>
        <taxon>IRL clade</taxon>
        <taxon>Trifolieae</taxon>
        <taxon>Trifolium</taxon>
    </lineage>
</organism>
<keyword evidence="8" id="KW-0238">DNA-binding</keyword>
<evidence type="ECO:0000256" key="3">
    <source>
        <dbReference type="ARBA" id="ARBA00022737"/>
    </source>
</evidence>
<dbReference type="EMBL" id="ASHM01016273">
    <property type="protein sequence ID" value="PNX98091.1"/>
    <property type="molecule type" value="Genomic_DNA"/>
</dbReference>
<feature type="compositionally biased region" description="Polar residues" evidence="5">
    <location>
        <begin position="296"/>
        <end position="323"/>
    </location>
</feature>
<proteinExistence type="predicted"/>
<feature type="compositionally biased region" description="Polar residues" evidence="5">
    <location>
        <begin position="391"/>
        <end position="404"/>
    </location>
</feature>
<dbReference type="AlphaFoldDB" id="A0A2K3N4W1"/>
<sequence length="413" mass="45038">RHVISLDGLVVTASGFKDKLAVVTHATDCLSSNDQVGLAFMESVVSDTGTSSVVLEFKLFNITHGTQPLRGRLPITPGSSLSWFGFSEEGQLCSYDSKGVLRLYTSQFGGSWFPVFSAFKEKTDENYWMVGLQTNKLVCVVCKKPEFFPQVVPKPILTLMNLAFPLATSDLGSEALENEFMMNSMHLFEIQKKMEEMDNAGLDASLLDDDAFNLEAAQDRCILRLIASCCNSDKLVRATELVKLLSLEKSMKGAIKLVTALKLPNLAEKFNGILEERLYNEVKKTKETNLKENSFAPVTSDTLPSGSKAETSKASIISSSPNLSAPLFTKKNKTQEAAKDGTNKTAEVDGSMKAKQTGGDETSDKKGKEEVQAPPHPHGSSIKLTNKHGTNKSEPSLVTPTRPSNPFLKSAIK</sequence>
<feature type="compositionally biased region" description="Basic and acidic residues" evidence="5">
    <location>
        <begin position="362"/>
        <end position="371"/>
    </location>
</feature>
<dbReference type="GO" id="GO:0043596">
    <property type="term" value="C:nuclear replication fork"/>
    <property type="evidence" value="ECO:0007669"/>
    <property type="project" value="TreeGrafter"/>
</dbReference>
<feature type="domain" description="WDHD1/CFT4 helical bundle" evidence="7">
    <location>
        <begin position="175"/>
        <end position="278"/>
    </location>
</feature>
<gene>
    <name evidence="8" type="ORF">L195_g021332</name>
</gene>
<evidence type="ECO:0000313" key="9">
    <source>
        <dbReference type="Proteomes" id="UP000236291"/>
    </source>
</evidence>
<dbReference type="PANTHER" id="PTHR19932:SF10">
    <property type="entry name" value="WD REPEAT AND HMG-BOX DNA-BINDING PROTEIN 1"/>
    <property type="match status" value="1"/>
</dbReference>
<evidence type="ECO:0000256" key="2">
    <source>
        <dbReference type="ARBA" id="ARBA00022574"/>
    </source>
</evidence>
<comment type="caution">
    <text evidence="8">The sequence shown here is derived from an EMBL/GenBank/DDBJ whole genome shotgun (WGS) entry which is preliminary data.</text>
</comment>
<dbReference type="STRING" id="57577.A0A2K3N4W1"/>
<feature type="non-terminal residue" evidence="8">
    <location>
        <position position="1"/>
    </location>
</feature>